<evidence type="ECO:0000259" key="2">
    <source>
        <dbReference type="Pfam" id="PF07110"/>
    </source>
</evidence>
<dbReference type="AlphaFoldDB" id="A0A0D7BH32"/>
<gene>
    <name evidence="3" type="ORF">CYLTODRAFT_420319</name>
</gene>
<evidence type="ECO:0000313" key="4">
    <source>
        <dbReference type="Proteomes" id="UP000054007"/>
    </source>
</evidence>
<feature type="domain" description="EthD" evidence="2">
    <location>
        <begin position="31"/>
        <end position="123"/>
    </location>
</feature>
<evidence type="ECO:0000313" key="3">
    <source>
        <dbReference type="EMBL" id="KIY69878.1"/>
    </source>
</evidence>
<reference evidence="3 4" key="1">
    <citation type="journal article" date="2015" name="Fungal Genet. Biol.">
        <title>Evolution of novel wood decay mechanisms in Agaricales revealed by the genome sequences of Fistulina hepatica and Cylindrobasidium torrendii.</title>
        <authorList>
            <person name="Floudas D."/>
            <person name="Held B.W."/>
            <person name="Riley R."/>
            <person name="Nagy L.G."/>
            <person name="Koehler G."/>
            <person name="Ransdell A.S."/>
            <person name="Younus H."/>
            <person name="Chow J."/>
            <person name="Chiniquy J."/>
            <person name="Lipzen A."/>
            <person name="Tritt A."/>
            <person name="Sun H."/>
            <person name="Haridas S."/>
            <person name="LaButti K."/>
            <person name="Ohm R.A."/>
            <person name="Kues U."/>
            <person name="Blanchette R.A."/>
            <person name="Grigoriev I.V."/>
            <person name="Minto R.E."/>
            <person name="Hibbett D.S."/>
        </authorList>
    </citation>
    <scope>NUCLEOTIDE SEQUENCE [LARGE SCALE GENOMIC DNA]</scope>
    <source>
        <strain evidence="3 4">FP15055 ss-10</strain>
    </source>
</reference>
<evidence type="ECO:0000256" key="1">
    <source>
        <dbReference type="ARBA" id="ARBA00005986"/>
    </source>
</evidence>
<name>A0A0D7BH32_9AGAR</name>
<accession>A0A0D7BH32</accession>
<proteinExistence type="inferred from homology"/>
<dbReference type="STRING" id="1314674.A0A0D7BH32"/>
<dbReference type="InterPro" id="IPR011008">
    <property type="entry name" value="Dimeric_a/b-barrel"/>
</dbReference>
<comment type="similarity">
    <text evidence="1">Belongs to the tpcK family.</text>
</comment>
<keyword evidence="4" id="KW-1185">Reference proteome</keyword>
<dbReference type="Proteomes" id="UP000054007">
    <property type="component" value="Unassembled WGS sequence"/>
</dbReference>
<dbReference type="Pfam" id="PF07110">
    <property type="entry name" value="EthD"/>
    <property type="match status" value="1"/>
</dbReference>
<dbReference type="OrthoDB" id="3183782at2759"/>
<organism evidence="3 4">
    <name type="scientific">Cylindrobasidium torrendii FP15055 ss-10</name>
    <dbReference type="NCBI Taxonomy" id="1314674"/>
    <lineage>
        <taxon>Eukaryota</taxon>
        <taxon>Fungi</taxon>
        <taxon>Dikarya</taxon>
        <taxon>Basidiomycota</taxon>
        <taxon>Agaricomycotina</taxon>
        <taxon>Agaricomycetes</taxon>
        <taxon>Agaricomycetidae</taxon>
        <taxon>Agaricales</taxon>
        <taxon>Marasmiineae</taxon>
        <taxon>Physalacriaceae</taxon>
        <taxon>Cylindrobasidium</taxon>
    </lineage>
</organism>
<dbReference type="EMBL" id="KN880477">
    <property type="protein sequence ID" value="KIY69878.1"/>
    <property type="molecule type" value="Genomic_DNA"/>
</dbReference>
<dbReference type="Gene3D" id="3.30.70.100">
    <property type="match status" value="1"/>
</dbReference>
<sequence length="139" mass="16190">MPDSSTLPTDTTWPVPPKSSRARLLLFVRRKPGLSKEEFREYYYKHHVPSMLAIMPEPKYLKFHLMEINDEINALLESRGAETLKGYDNVMLVEAASWEDLFKIRNDEAFYKARMEDEARFIDVPSVPLPLISIPFLDD</sequence>
<dbReference type="InterPro" id="IPR009799">
    <property type="entry name" value="EthD_dom"/>
</dbReference>
<dbReference type="SUPFAM" id="SSF54909">
    <property type="entry name" value="Dimeric alpha+beta barrel"/>
    <property type="match status" value="1"/>
</dbReference>
<protein>
    <recommendedName>
        <fullName evidence="2">EthD domain-containing protein</fullName>
    </recommendedName>
</protein>
<dbReference type="GO" id="GO:0016491">
    <property type="term" value="F:oxidoreductase activity"/>
    <property type="evidence" value="ECO:0007669"/>
    <property type="project" value="InterPro"/>
</dbReference>